<evidence type="ECO:0000256" key="4">
    <source>
        <dbReference type="ARBA" id="ARBA00023033"/>
    </source>
</evidence>
<dbReference type="PANTHER" id="PTHR42847:SF4">
    <property type="entry name" value="ALKANESULFONATE MONOOXYGENASE-RELATED"/>
    <property type="match status" value="1"/>
</dbReference>
<keyword evidence="4" id="KW-0503">Monooxygenase</keyword>
<dbReference type="InterPro" id="IPR036661">
    <property type="entry name" value="Luciferase-like_sf"/>
</dbReference>
<evidence type="ECO:0000313" key="7">
    <source>
        <dbReference type="Proteomes" id="UP000295172"/>
    </source>
</evidence>
<dbReference type="EMBL" id="SMKR01000077">
    <property type="protein sequence ID" value="TDD22916.1"/>
    <property type="molecule type" value="Genomic_DNA"/>
</dbReference>
<evidence type="ECO:0000256" key="3">
    <source>
        <dbReference type="ARBA" id="ARBA00023002"/>
    </source>
</evidence>
<dbReference type="GO" id="GO:0008726">
    <property type="term" value="F:alkanesulfonate monooxygenase activity"/>
    <property type="evidence" value="ECO:0007669"/>
    <property type="project" value="TreeGrafter"/>
</dbReference>
<keyword evidence="3 6" id="KW-0560">Oxidoreductase</keyword>
<reference evidence="6 7" key="1">
    <citation type="submission" date="2019-02" db="EMBL/GenBank/DDBJ databases">
        <title>Draft genome sequences of novel Actinobacteria.</title>
        <authorList>
            <person name="Sahin N."/>
            <person name="Ay H."/>
            <person name="Saygin H."/>
        </authorList>
    </citation>
    <scope>NUCLEOTIDE SEQUENCE [LARGE SCALE GENOMIC DNA]</scope>
    <source>
        <strain evidence="6 7">16K104</strain>
    </source>
</reference>
<dbReference type="PANTHER" id="PTHR42847">
    <property type="entry name" value="ALKANESULFONATE MONOOXYGENASE"/>
    <property type="match status" value="1"/>
</dbReference>
<evidence type="ECO:0000256" key="2">
    <source>
        <dbReference type="ARBA" id="ARBA00022643"/>
    </source>
</evidence>
<dbReference type="OrthoDB" id="9781803at2"/>
<dbReference type="EC" id="1.-.-.-" evidence="6"/>
<evidence type="ECO:0000256" key="1">
    <source>
        <dbReference type="ARBA" id="ARBA00022630"/>
    </source>
</evidence>
<feature type="domain" description="Luciferase-like" evidence="5">
    <location>
        <begin position="12"/>
        <end position="249"/>
    </location>
</feature>
<dbReference type="AlphaFoldDB" id="A0A4R4WYJ4"/>
<dbReference type="InterPro" id="IPR011251">
    <property type="entry name" value="Luciferase-like_dom"/>
</dbReference>
<keyword evidence="7" id="KW-1185">Reference proteome</keyword>
<dbReference type="Proteomes" id="UP000295172">
    <property type="component" value="Unassembled WGS sequence"/>
</dbReference>
<dbReference type="GO" id="GO:0046306">
    <property type="term" value="P:alkanesulfonate catabolic process"/>
    <property type="evidence" value="ECO:0007669"/>
    <property type="project" value="TreeGrafter"/>
</dbReference>
<dbReference type="SUPFAM" id="SSF51679">
    <property type="entry name" value="Bacterial luciferase-like"/>
    <property type="match status" value="1"/>
</dbReference>
<dbReference type="RefSeq" id="WP_132321801.1">
    <property type="nucleotide sequence ID" value="NZ_SMKR01000077.1"/>
</dbReference>
<dbReference type="NCBIfam" id="TIGR03619">
    <property type="entry name" value="F420_Rv2161c"/>
    <property type="match status" value="1"/>
</dbReference>
<organism evidence="6 7">
    <name type="scientific">Kribbella turkmenica</name>
    <dbReference type="NCBI Taxonomy" id="2530375"/>
    <lineage>
        <taxon>Bacteria</taxon>
        <taxon>Bacillati</taxon>
        <taxon>Actinomycetota</taxon>
        <taxon>Actinomycetes</taxon>
        <taxon>Propionibacteriales</taxon>
        <taxon>Kribbellaceae</taxon>
        <taxon>Kribbella</taxon>
    </lineage>
</organism>
<dbReference type="Gene3D" id="3.20.20.30">
    <property type="entry name" value="Luciferase-like domain"/>
    <property type="match status" value="1"/>
</dbReference>
<comment type="caution">
    <text evidence="6">The sequence shown here is derived from an EMBL/GenBank/DDBJ whole genome shotgun (WGS) entry which is preliminary data.</text>
</comment>
<accession>A0A4R4WYJ4</accession>
<dbReference type="Pfam" id="PF00296">
    <property type="entry name" value="Bac_luciferase"/>
    <property type="match status" value="1"/>
</dbReference>
<evidence type="ECO:0000313" key="6">
    <source>
        <dbReference type="EMBL" id="TDD22916.1"/>
    </source>
</evidence>
<gene>
    <name evidence="6" type="ORF">E1218_18550</name>
</gene>
<evidence type="ECO:0000259" key="5">
    <source>
        <dbReference type="Pfam" id="PF00296"/>
    </source>
</evidence>
<keyword evidence="2" id="KW-0288">FMN</keyword>
<dbReference type="InterPro" id="IPR050172">
    <property type="entry name" value="SsuD_RutA_monooxygenase"/>
</dbReference>
<dbReference type="InterPro" id="IPR019921">
    <property type="entry name" value="Lucif-like_OxRdtase_Rv2161c"/>
</dbReference>
<keyword evidence="1" id="KW-0285">Flavoprotein</keyword>
<sequence>MKLGLTLPSGGADVSPESLGQMAEEAERIGLASVWTFERLLNPVDGATPIGGGDAVPLPESYGSVFDPLATLAYLAARTTSITLGTCVLDAVLHSPVVLARRLATVDRLSGGRLLAGLGVGWMVQEYEASGVPEAQRGPRLGEHIRAMRKVWGPDPVEHTGRFYTIAPSYAGPKPVRPEGVRLLAGSMAPAAIERAARLGVGLIPIIMTWEMFDAGVATFRAAAEKAGHDTLPIIVKVNGTVTASSSDARGPLTGGVEQVLEDLERLRGAGIDHVVWTMDTDPADQLGVLADLLRKLSS</sequence>
<protein>
    <submittedName>
        <fullName evidence="6">TIGR03619 family F420-dependent LLM class oxidoreductase</fullName>
        <ecNumber evidence="6">1.-.-.-</ecNumber>
    </submittedName>
</protein>
<name>A0A4R4WYJ4_9ACTN</name>
<proteinExistence type="predicted"/>